<keyword evidence="3" id="KW-0067">ATP-binding</keyword>
<organism evidence="3 4">
    <name type="scientific">Thalassobaculum fulvum</name>
    <dbReference type="NCBI Taxonomy" id="1633335"/>
    <lineage>
        <taxon>Bacteria</taxon>
        <taxon>Pseudomonadati</taxon>
        <taxon>Pseudomonadota</taxon>
        <taxon>Alphaproteobacteria</taxon>
        <taxon>Rhodospirillales</taxon>
        <taxon>Thalassobaculaceae</taxon>
        <taxon>Thalassobaculum</taxon>
    </lineage>
</organism>
<dbReference type="InterPro" id="IPR050154">
    <property type="entry name" value="UbiB_kinase"/>
</dbReference>
<dbReference type="AlphaFoldDB" id="A0A919CPE9"/>
<dbReference type="InterPro" id="IPR034646">
    <property type="entry name" value="ADCK3_dom"/>
</dbReference>
<dbReference type="RefSeq" id="WP_229836362.1">
    <property type="nucleotide sequence ID" value="NZ_BMZS01000002.1"/>
</dbReference>
<dbReference type="InterPro" id="IPR011009">
    <property type="entry name" value="Kinase-like_dom_sf"/>
</dbReference>
<evidence type="ECO:0000259" key="2">
    <source>
        <dbReference type="Pfam" id="PF03109"/>
    </source>
</evidence>
<reference evidence="3" key="1">
    <citation type="journal article" date="2014" name="Int. J. Syst. Evol. Microbiol.">
        <title>Complete genome sequence of Corynebacterium casei LMG S-19264T (=DSM 44701T), isolated from a smear-ripened cheese.</title>
        <authorList>
            <consortium name="US DOE Joint Genome Institute (JGI-PGF)"/>
            <person name="Walter F."/>
            <person name="Albersmeier A."/>
            <person name="Kalinowski J."/>
            <person name="Ruckert C."/>
        </authorList>
    </citation>
    <scope>NUCLEOTIDE SEQUENCE</scope>
    <source>
        <strain evidence="3">KCTC 42651</strain>
    </source>
</reference>
<gene>
    <name evidence="3" type="ORF">GCM10017083_08130</name>
</gene>
<feature type="domain" description="ABC1 atypical kinase-like" evidence="2">
    <location>
        <begin position="87"/>
        <end position="324"/>
    </location>
</feature>
<dbReference type="Pfam" id="PF03109">
    <property type="entry name" value="ABC1"/>
    <property type="match status" value="1"/>
</dbReference>
<keyword evidence="3" id="KW-0547">Nucleotide-binding</keyword>
<dbReference type="Proteomes" id="UP000630353">
    <property type="component" value="Unassembled WGS sequence"/>
</dbReference>
<dbReference type="CDD" id="cd13970">
    <property type="entry name" value="ABC1_ADCK3"/>
    <property type="match status" value="1"/>
</dbReference>
<dbReference type="EMBL" id="BMZS01000002">
    <property type="protein sequence ID" value="GHD42762.1"/>
    <property type="molecule type" value="Genomic_DNA"/>
</dbReference>
<comment type="similarity">
    <text evidence="1">Belongs to the protein kinase superfamily. ADCK protein kinase family.</text>
</comment>
<dbReference type="InterPro" id="IPR004147">
    <property type="entry name" value="ABC1_dom"/>
</dbReference>
<evidence type="ECO:0000313" key="4">
    <source>
        <dbReference type="Proteomes" id="UP000630353"/>
    </source>
</evidence>
<protein>
    <submittedName>
        <fullName evidence="3">ABC transporter ATP-binding protein</fullName>
    </submittedName>
</protein>
<accession>A0A919CPE9</accession>
<sequence>MSDMDTERNSLGGRMRRYARVGSAVGGLAARVAGERYLGWSLDKGAHASELRTALGGLKGPLMKVAQILSTVPDALPKEYVQELSHLQSNAPAMGWPFVKRRMTTELGPGWQEKFASFEHTAASAASLGQVHRATLHDGRQVAAKLQYPDMSSAVEADLRQLDWIFSIYRRYDKAIDTSQIHTELSARLREELDYAREARHMALYRRMLADEPGVFVPEVIEELSTDRLLTMTWLDGTPLMRFLEGEPPLELRNAFALTMFRAWYVPFYFYGVIHGDPHLGNYTVRDDGSVNLLDFGCIRIFPKTFVKGVIDLYKALRDDDEELAVHAYQSWGFHDLDRETIDVLNMWARFLYGPLLEDRTRRINETGTGLYGREIAEQVHAELRRLNGVRPPREFVLVDRAALGLGSVFMHLKAEVNWHRLFHELIEGFDADAMEGRQSEVLAAEGLERPD</sequence>
<dbReference type="PANTHER" id="PTHR10566">
    <property type="entry name" value="CHAPERONE-ACTIVITY OF BC1 COMPLEX CABC1 -RELATED"/>
    <property type="match status" value="1"/>
</dbReference>
<evidence type="ECO:0000256" key="1">
    <source>
        <dbReference type="ARBA" id="ARBA00009670"/>
    </source>
</evidence>
<dbReference type="SUPFAM" id="SSF56112">
    <property type="entry name" value="Protein kinase-like (PK-like)"/>
    <property type="match status" value="1"/>
</dbReference>
<dbReference type="PANTHER" id="PTHR10566:SF113">
    <property type="entry name" value="PROTEIN ACTIVITY OF BC1 COMPLEX KINASE 7, CHLOROPLASTIC"/>
    <property type="match status" value="1"/>
</dbReference>
<proteinExistence type="inferred from homology"/>
<reference evidence="3" key="2">
    <citation type="submission" date="2020-09" db="EMBL/GenBank/DDBJ databases">
        <authorList>
            <person name="Sun Q."/>
            <person name="Kim S."/>
        </authorList>
    </citation>
    <scope>NUCLEOTIDE SEQUENCE</scope>
    <source>
        <strain evidence="3">KCTC 42651</strain>
    </source>
</reference>
<dbReference type="GO" id="GO:0005524">
    <property type="term" value="F:ATP binding"/>
    <property type="evidence" value="ECO:0007669"/>
    <property type="project" value="UniProtKB-KW"/>
</dbReference>
<keyword evidence="4" id="KW-1185">Reference proteome</keyword>
<evidence type="ECO:0000313" key="3">
    <source>
        <dbReference type="EMBL" id="GHD42762.1"/>
    </source>
</evidence>
<name>A0A919CPE9_9PROT</name>
<comment type="caution">
    <text evidence="3">The sequence shown here is derived from an EMBL/GenBank/DDBJ whole genome shotgun (WGS) entry which is preliminary data.</text>
</comment>